<evidence type="ECO:0000313" key="10">
    <source>
        <dbReference type="EMBL" id="CAD2185038.1"/>
    </source>
</evidence>
<keyword evidence="6 8" id="KW-0472">Membrane</keyword>
<dbReference type="EMBL" id="CAJEWN010000526">
    <property type="protein sequence ID" value="CAD2185038.1"/>
    <property type="molecule type" value="Genomic_DNA"/>
</dbReference>
<evidence type="ECO:0000256" key="2">
    <source>
        <dbReference type="ARBA" id="ARBA00022448"/>
    </source>
</evidence>
<evidence type="ECO:0000313" key="11">
    <source>
        <dbReference type="Proteomes" id="UP000580250"/>
    </source>
</evidence>
<evidence type="ECO:0000256" key="6">
    <source>
        <dbReference type="ARBA" id="ARBA00023136"/>
    </source>
</evidence>
<dbReference type="AlphaFoldDB" id="A0A6V7WDH1"/>
<dbReference type="SMART" id="SM00679">
    <property type="entry name" value="CTNS"/>
    <property type="match status" value="1"/>
</dbReference>
<dbReference type="PANTHER" id="PTHR12226:SF2">
    <property type="entry name" value="MANNOSE-P-DOLICHOL UTILIZATION DEFECT 1 PROTEIN"/>
    <property type="match status" value="1"/>
</dbReference>
<evidence type="ECO:0000256" key="3">
    <source>
        <dbReference type="ARBA" id="ARBA00022692"/>
    </source>
</evidence>
<organism evidence="10 11">
    <name type="scientific">Meloidogyne enterolobii</name>
    <name type="common">Root-knot nematode worm</name>
    <name type="synonym">Meloidogyne mayaguensis</name>
    <dbReference type="NCBI Taxonomy" id="390850"/>
    <lineage>
        <taxon>Eukaryota</taxon>
        <taxon>Metazoa</taxon>
        <taxon>Ecdysozoa</taxon>
        <taxon>Nematoda</taxon>
        <taxon>Chromadorea</taxon>
        <taxon>Rhabditida</taxon>
        <taxon>Tylenchina</taxon>
        <taxon>Tylenchomorpha</taxon>
        <taxon>Tylenchoidea</taxon>
        <taxon>Meloidogynidae</taxon>
        <taxon>Meloidogyninae</taxon>
        <taxon>Meloidogyne</taxon>
    </lineage>
</organism>
<dbReference type="Gene3D" id="1.20.1280.290">
    <property type="match status" value="1"/>
</dbReference>
<gene>
    <name evidence="10" type="ORF">MENT_LOCUS37435</name>
</gene>
<evidence type="ECO:0000256" key="8">
    <source>
        <dbReference type="PIRNR" id="PIRNR023381"/>
    </source>
</evidence>
<keyword evidence="3 8" id="KW-0812">Transmembrane</keyword>
<feature type="transmembrane region" description="Helical" evidence="9">
    <location>
        <begin position="72"/>
        <end position="92"/>
    </location>
</feature>
<comment type="caution">
    <text evidence="10">The sequence shown here is derived from an EMBL/GenBank/DDBJ whole genome shotgun (WGS) entry which is preliminary data.</text>
</comment>
<evidence type="ECO:0000256" key="5">
    <source>
        <dbReference type="ARBA" id="ARBA00022989"/>
    </source>
</evidence>
<dbReference type="Proteomes" id="UP000580250">
    <property type="component" value="Unassembled WGS sequence"/>
</dbReference>
<name>A0A6V7WDH1_MELEN</name>
<accession>A0A6V7WDH1</accession>
<evidence type="ECO:0000256" key="1">
    <source>
        <dbReference type="ARBA" id="ARBA00004141"/>
    </source>
</evidence>
<feature type="transmembrane region" description="Helical" evidence="9">
    <location>
        <begin position="202"/>
        <end position="223"/>
    </location>
</feature>
<dbReference type="PIRSF" id="PIRSF023381">
    <property type="entry name" value="MannP-dilichol_defect-1p"/>
    <property type="match status" value="1"/>
</dbReference>
<dbReference type="PANTHER" id="PTHR12226">
    <property type="entry name" value="MANNOSE-P-DOLICHOL UTILIZATION DEFECT 1 LEC35 -RELATED"/>
    <property type="match status" value="1"/>
</dbReference>
<evidence type="ECO:0000256" key="9">
    <source>
        <dbReference type="SAM" id="Phobius"/>
    </source>
</evidence>
<dbReference type="InterPro" id="IPR006603">
    <property type="entry name" value="PQ-loop_rpt"/>
</dbReference>
<keyword evidence="4" id="KW-0677">Repeat</keyword>
<dbReference type="GO" id="GO:0009312">
    <property type="term" value="P:oligosaccharide biosynthetic process"/>
    <property type="evidence" value="ECO:0007669"/>
    <property type="project" value="TreeGrafter"/>
</dbReference>
<comment type="similarity">
    <text evidence="7">Belongs to the MPDU1 (TC 2.A.43.3) family.</text>
</comment>
<dbReference type="InterPro" id="IPR016817">
    <property type="entry name" value="MannP-dilichol_defect-1"/>
</dbReference>
<proteinExistence type="inferred from homology"/>
<keyword evidence="2" id="KW-0813">Transport</keyword>
<comment type="subcellular location">
    <subcellularLocation>
        <location evidence="1 8">Membrane</location>
        <topology evidence="1 8">Multi-pass membrane protein</topology>
    </subcellularLocation>
</comment>
<dbReference type="GO" id="GO:0016020">
    <property type="term" value="C:membrane"/>
    <property type="evidence" value="ECO:0007669"/>
    <property type="project" value="UniProtKB-SubCell"/>
</dbReference>
<feature type="transmembrane region" description="Helical" evidence="9">
    <location>
        <begin position="104"/>
        <end position="121"/>
    </location>
</feature>
<reference evidence="10 11" key="1">
    <citation type="submission" date="2020-08" db="EMBL/GenBank/DDBJ databases">
        <authorList>
            <person name="Koutsovoulos G."/>
            <person name="Danchin GJ E."/>
        </authorList>
    </citation>
    <scope>NUCLEOTIDE SEQUENCE [LARGE SCALE GENOMIC DNA]</scope>
</reference>
<feature type="transmembrane region" description="Helical" evidence="9">
    <location>
        <begin position="169"/>
        <end position="190"/>
    </location>
</feature>
<keyword evidence="5 8" id="KW-1133">Transmembrane helix</keyword>
<protein>
    <recommendedName>
        <fullName evidence="8">Solute carrier family 66 member 3</fullName>
    </recommendedName>
</protein>
<dbReference type="OrthoDB" id="271506at2759"/>
<sequence length="239" mass="26994">MKVEVNKLVKNFLDYFLPGKCFDEFLVFNFFEGNCLPLLISRLLGVGITVGSCLLFVPQILKIYQAKSAEGISLASQLFGLVSCSAVAAYSYEKKFIFGQWGDSFFVALQTVLIIMQILYYSNSGAFNAFLFGLFYFVGMLAVVYHFVPIKILNAFQNSNTSNYFYFKGTGQLSLISVFMQFAGCCARVFTSIQETNKDWLILAPFILASILNGIIFVQMIYYSRSTAKLEEKKKKKIL</sequence>
<feature type="transmembrane region" description="Helical" evidence="9">
    <location>
        <begin position="127"/>
        <end position="148"/>
    </location>
</feature>
<evidence type="ECO:0000256" key="4">
    <source>
        <dbReference type="ARBA" id="ARBA00022737"/>
    </source>
</evidence>
<evidence type="ECO:0000256" key="7">
    <source>
        <dbReference type="ARBA" id="ARBA00038475"/>
    </source>
</evidence>
<dbReference type="FunFam" id="1.20.1280.290:FF:000006">
    <property type="entry name" value="mannose-P-dolichol utilization defect 1 protein"/>
    <property type="match status" value="1"/>
</dbReference>
<feature type="transmembrane region" description="Helical" evidence="9">
    <location>
        <begin position="39"/>
        <end position="60"/>
    </location>
</feature>
<dbReference type="Pfam" id="PF04193">
    <property type="entry name" value="PQ-loop"/>
    <property type="match status" value="1"/>
</dbReference>